<feature type="domain" description="Methyltransferase small" evidence="6">
    <location>
        <begin position="124"/>
        <end position="208"/>
    </location>
</feature>
<evidence type="ECO:0000313" key="8">
    <source>
        <dbReference type="EMBL" id="SNZ04453.1"/>
    </source>
</evidence>
<dbReference type="PROSITE" id="PS00092">
    <property type="entry name" value="N6_MTASE"/>
    <property type="match status" value="1"/>
</dbReference>
<dbReference type="GO" id="GO:0003676">
    <property type="term" value="F:nucleic acid binding"/>
    <property type="evidence" value="ECO:0007669"/>
    <property type="project" value="InterPro"/>
</dbReference>
<dbReference type="Proteomes" id="UP000219356">
    <property type="component" value="Unassembled WGS sequence"/>
</dbReference>
<dbReference type="HAMAP" id="MF_02126">
    <property type="entry name" value="RF_methyltr_PrmC"/>
    <property type="match status" value="1"/>
</dbReference>
<evidence type="ECO:0000313" key="9">
    <source>
        <dbReference type="Proteomes" id="UP000219356"/>
    </source>
</evidence>
<comment type="similarity">
    <text evidence="5">Belongs to the protein N5-glutamine methyltransferase family. PrmC subfamily.</text>
</comment>
<comment type="function">
    <text evidence="5">Methylates the class 1 translation termination release factors RF1/PrfA and RF2/PrfB on the glutamine residue of the universally conserved GGQ motif.</text>
</comment>
<dbReference type="InterPro" id="IPR050320">
    <property type="entry name" value="N5-glutamine_MTase"/>
</dbReference>
<dbReference type="InterPro" id="IPR029063">
    <property type="entry name" value="SAM-dependent_MTases_sf"/>
</dbReference>
<dbReference type="Gene3D" id="1.10.8.10">
    <property type="entry name" value="DNA helicase RuvA subunit, C-terminal domain"/>
    <property type="match status" value="1"/>
</dbReference>
<keyword evidence="1 5" id="KW-0489">Methyltransferase</keyword>
<dbReference type="STRING" id="586416.GZ22_15215"/>
<dbReference type="RefSeq" id="WP_245864575.1">
    <property type="nucleotide sequence ID" value="NZ_OBEK01000001.1"/>
</dbReference>
<dbReference type="Pfam" id="PF17827">
    <property type="entry name" value="PrmC_N"/>
    <property type="match status" value="1"/>
</dbReference>
<dbReference type="GO" id="GO:0032259">
    <property type="term" value="P:methylation"/>
    <property type="evidence" value="ECO:0007669"/>
    <property type="project" value="UniProtKB-KW"/>
</dbReference>
<feature type="binding site" evidence="5">
    <location>
        <begin position="199"/>
        <end position="202"/>
    </location>
    <ligand>
        <name>substrate</name>
    </ligand>
</feature>
<dbReference type="InterPro" id="IPR004556">
    <property type="entry name" value="HemK-like"/>
</dbReference>
<evidence type="ECO:0000259" key="7">
    <source>
        <dbReference type="Pfam" id="PF17827"/>
    </source>
</evidence>
<dbReference type="EC" id="2.1.1.297" evidence="5"/>
<feature type="binding site" evidence="5">
    <location>
        <position position="155"/>
    </location>
    <ligand>
        <name>S-adenosyl-L-methionine</name>
        <dbReference type="ChEBI" id="CHEBI:59789"/>
    </ligand>
</feature>
<feature type="binding site" evidence="5">
    <location>
        <position position="199"/>
    </location>
    <ligand>
        <name>S-adenosyl-L-methionine</name>
        <dbReference type="ChEBI" id="CHEBI:59789"/>
    </ligand>
</feature>
<dbReference type="PANTHER" id="PTHR18895:SF74">
    <property type="entry name" value="MTRF1L RELEASE FACTOR GLUTAMINE METHYLTRANSFERASE"/>
    <property type="match status" value="1"/>
</dbReference>
<keyword evidence="2 5" id="KW-0808">Transferase</keyword>
<comment type="caution">
    <text evidence="5">Lacks conserved residue(s) required for the propagation of feature annotation.</text>
</comment>
<evidence type="ECO:0000256" key="3">
    <source>
        <dbReference type="ARBA" id="ARBA00022691"/>
    </source>
</evidence>
<gene>
    <name evidence="5" type="primary">prmC</name>
    <name evidence="8" type="ORF">SAMN05421503_0653</name>
</gene>
<keyword evidence="9" id="KW-1185">Reference proteome</keyword>
<organism evidence="8 9">
    <name type="scientific">Terribacillus aidingensis</name>
    <dbReference type="NCBI Taxonomy" id="586416"/>
    <lineage>
        <taxon>Bacteria</taxon>
        <taxon>Bacillati</taxon>
        <taxon>Bacillota</taxon>
        <taxon>Bacilli</taxon>
        <taxon>Bacillales</taxon>
        <taxon>Bacillaceae</taxon>
        <taxon>Terribacillus</taxon>
    </lineage>
</organism>
<proteinExistence type="inferred from homology"/>
<sequence length="295" mass="32820">MSKLENNNQTPTIMEALKEAAAFLQTHQREERVAELLLLYHLGIKKTELLMKLRETVDPVLYAAFQKDLEEHVNTGIPLQHLTGEEEFLGRRYYVNRDVLIPRPETEELVLGMEKMIQERLAGKQLAIADIGTGSGIIATSLKLAFPAAHVIATDISERALLVAKSNSKTLGASITLKQGTYLVPIHQLDQKVNVLVSNPPYIDEADKAQMADTVKDFDPTIALFADDNGLAAYKEIIHGLPDVLNLPAVVGFEIGWQQGEAVQTLLQDKFPAAEVEVRKDINGKDRMVFAWIEQ</sequence>
<feature type="binding site" evidence="5">
    <location>
        <begin position="132"/>
        <end position="136"/>
    </location>
    <ligand>
        <name>S-adenosyl-L-methionine</name>
        <dbReference type="ChEBI" id="CHEBI:59789"/>
    </ligand>
</feature>
<dbReference type="EMBL" id="OBEK01000001">
    <property type="protein sequence ID" value="SNZ04453.1"/>
    <property type="molecule type" value="Genomic_DNA"/>
</dbReference>
<dbReference type="InterPro" id="IPR019874">
    <property type="entry name" value="RF_methyltr_PrmC"/>
</dbReference>
<evidence type="ECO:0000256" key="2">
    <source>
        <dbReference type="ARBA" id="ARBA00022679"/>
    </source>
</evidence>
<dbReference type="InterPro" id="IPR007848">
    <property type="entry name" value="Small_mtfrase_dom"/>
</dbReference>
<dbReference type="SUPFAM" id="SSF53335">
    <property type="entry name" value="S-adenosyl-L-methionine-dependent methyltransferases"/>
    <property type="match status" value="1"/>
</dbReference>
<evidence type="ECO:0000259" key="6">
    <source>
        <dbReference type="Pfam" id="PF05175"/>
    </source>
</evidence>
<comment type="catalytic activity">
    <reaction evidence="4 5">
        <text>L-glutaminyl-[peptide chain release factor] + S-adenosyl-L-methionine = N(5)-methyl-L-glutaminyl-[peptide chain release factor] + S-adenosyl-L-homocysteine + H(+)</text>
        <dbReference type="Rhea" id="RHEA:42896"/>
        <dbReference type="Rhea" id="RHEA-COMP:10271"/>
        <dbReference type="Rhea" id="RHEA-COMP:10272"/>
        <dbReference type="ChEBI" id="CHEBI:15378"/>
        <dbReference type="ChEBI" id="CHEBI:30011"/>
        <dbReference type="ChEBI" id="CHEBI:57856"/>
        <dbReference type="ChEBI" id="CHEBI:59789"/>
        <dbReference type="ChEBI" id="CHEBI:61891"/>
        <dbReference type="EC" id="2.1.1.297"/>
    </reaction>
</comment>
<feature type="domain" description="Release factor glutamine methyltransferase N-terminal" evidence="7">
    <location>
        <begin position="15"/>
        <end position="84"/>
    </location>
</feature>
<dbReference type="CDD" id="cd02440">
    <property type="entry name" value="AdoMet_MTases"/>
    <property type="match status" value="1"/>
</dbReference>
<dbReference type="GO" id="GO:0102559">
    <property type="term" value="F:peptide chain release factor N(5)-glutamine methyltransferase activity"/>
    <property type="evidence" value="ECO:0007669"/>
    <property type="project" value="UniProtKB-EC"/>
</dbReference>
<evidence type="ECO:0000256" key="4">
    <source>
        <dbReference type="ARBA" id="ARBA00048391"/>
    </source>
</evidence>
<dbReference type="Gene3D" id="3.40.50.150">
    <property type="entry name" value="Vaccinia Virus protein VP39"/>
    <property type="match status" value="1"/>
</dbReference>
<dbReference type="NCBIfam" id="TIGR00536">
    <property type="entry name" value="hemK_fam"/>
    <property type="match status" value="1"/>
</dbReference>
<protein>
    <recommendedName>
        <fullName evidence="5">Release factor glutamine methyltransferase</fullName>
        <shortName evidence="5">RF MTase</shortName>
        <ecNumber evidence="5">2.1.1.297</ecNumber>
    </recommendedName>
    <alternativeName>
        <fullName evidence="5">N5-glutamine methyltransferase PrmC</fullName>
    </alternativeName>
    <alternativeName>
        <fullName evidence="5">Protein-(glutamine-N5) MTase PrmC</fullName>
    </alternativeName>
    <alternativeName>
        <fullName evidence="5">Protein-glutamine N-methyltransferase PrmC</fullName>
    </alternativeName>
</protein>
<evidence type="ECO:0000256" key="5">
    <source>
        <dbReference type="HAMAP-Rule" id="MF_02126"/>
    </source>
</evidence>
<dbReference type="InterPro" id="IPR040758">
    <property type="entry name" value="PrmC_N"/>
</dbReference>
<reference evidence="9" key="1">
    <citation type="submission" date="2017-09" db="EMBL/GenBank/DDBJ databases">
        <authorList>
            <person name="Varghese N."/>
            <person name="Submissions S."/>
        </authorList>
    </citation>
    <scope>NUCLEOTIDE SEQUENCE [LARGE SCALE GENOMIC DNA]</scope>
    <source>
        <strain evidence="9">CGMCC 1.8913</strain>
    </source>
</reference>
<evidence type="ECO:0000256" key="1">
    <source>
        <dbReference type="ARBA" id="ARBA00022603"/>
    </source>
</evidence>
<dbReference type="Pfam" id="PF05175">
    <property type="entry name" value="MTS"/>
    <property type="match status" value="1"/>
</dbReference>
<dbReference type="InterPro" id="IPR002052">
    <property type="entry name" value="DNA_methylase_N6_adenine_CS"/>
</dbReference>
<dbReference type="PANTHER" id="PTHR18895">
    <property type="entry name" value="HEMK METHYLTRANSFERASE"/>
    <property type="match status" value="1"/>
</dbReference>
<keyword evidence="3 5" id="KW-0949">S-adenosyl-L-methionine</keyword>
<dbReference type="AlphaFoldDB" id="A0A285N682"/>
<name>A0A285N682_9BACI</name>
<accession>A0A285N682</accession>
<dbReference type="NCBIfam" id="TIGR03534">
    <property type="entry name" value="RF_mod_PrmC"/>
    <property type="match status" value="1"/>
</dbReference>